<keyword evidence="10" id="KW-0378">Hydrolase</keyword>
<dbReference type="GO" id="GO:0005634">
    <property type="term" value="C:nucleus"/>
    <property type="evidence" value="ECO:0007669"/>
    <property type="project" value="UniProtKB-SubCell"/>
</dbReference>
<comment type="catalytic activity">
    <reaction evidence="14">
        <text>L-seryl-[protein] + ATP = O-phospho-L-seryl-[protein] + ADP + H(+)</text>
        <dbReference type="Rhea" id="RHEA:17989"/>
        <dbReference type="Rhea" id="RHEA-COMP:9863"/>
        <dbReference type="Rhea" id="RHEA-COMP:11604"/>
        <dbReference type="ChEBI" id="CHEBI:15378"/>
        <dbReference type="ChEBI" id="CHEBI:29999"/>
        <dbReference type="ChEBI" id="CHEBI:30616"/>
        <dbReference type="ChEBI" id="CHEBI:83421"/>
        <dbReference type="ChEBI" id="CHEBI:456216"/>
        <dbReference type="EC" id="2.7.11.1"/>
    </reaction>
</comment>
<keyword evidence="4" id="KW-0723">Serine/threonine-protein kinase</keyword>
<comment type="subunit">
    <text evidence="16">Component of the EKC/KEOPS complex composed of at least GON7, TP53RK, TPRKB, OSGEP and LAGE3; the whole complex dimerizes.</text>
</comment>
<proteinExistence type="inferred from homology"/>
<dbReference type="GO" id="GO:0005524">
    <property type="term" value="F:ATP binding"/>
    <property type="evidence" value="ECO:0007669"/>
    <property type="project" value="UniProtKB-KW"/>
</dbReference>
<protein>
    <recommendedName>
        <fullName evidence="3">non-specific serine/threonine protein kinase</fullName>
        <ecNumber evidence="3">2.7.11.1</ecNumber>
    </recommendedName>
    <alternativeName>
        <fullName evidence="17">Nori-2</fullName>
    </alternativeName>
    <alternativeName>
        <fullName evidence="18">TP53-regulating kinase</fullName>
    </alternativeName>
    <alternativeName>
        <fullName evidence="19">p53-related protein kinase</fullName>
    </alternativeName>
</protein>
<dbReference type="EMBL" id="GEDC01010348">
    <property type="protein sequence ID" value="JAS26950.1"/>
    <property type="molecule type" value="Transcribed_RNA"/>
</dbReference>
<evidence type="ECO:0000256" key="11">
    <source>
        <dbReference type="ARBA" id="ARBA00022840"/>
    </source>
</evidence>
<sequence length="230" mass="26420">MEGNPNFTILKQGAEGKIYKGIYLEHPTIVKERFKKLYRHPVLDDQLCKERIKAEARAIVKSKGAGVRTPALYLVDFERRCIFMEDIVDSMTVKDYINKILQNEDHEKREAKIEKLANEIGMSIGKLHKKNIVHGDLTTSNMLIRTDSDDFVEELCMIDFGLSHTESKIEDKGVDLYVLERAMQSTHPNADVMFKIILNAYKSINNKDSSEVCKKLEEVRARGRKRTMVG</sequence>
<organism evidence="21">
    <name type="scientific">Clastoptera arizonana</name>
    <name type="common">Arizona spittle bug</name>
    <dbReference type="NCBI Taxonomy" id="38151"/>
    <lineage>
        <taxon>Eukaryota</taxon>
        <taxon>Metazoa</taxon>
        <taxon>Ecdysozoa</taxon>
        <taxon>Arthropoda</taxon>
        <taxon>Hexapoda</taxon>
        <taxon>Insecta</taxon>
        <taxon>Pterygota</taxon>
        <taxon>Neoptera</taxon>
        <taxon>Paraneoptera</taxon>
        <taxon>Hemiptera</taxon>
        <taxon>Auchenorrhyncha</taxon>
        <taxon>Cercopoidea</taxon>
        <taxon>Clastopteridae</taxon>
        <taxon>Clastoptera</taxon>
    </lineage>
</organism>
<evidence type="ECO:0000256" key="6">
    <source>
        <dbReference type="ARBA" id="ARBA00022679"/>
    </source>
</evidence>
<keyword evidence="5" id="KW-0597">Phosphoprotein</keyword>
<dbReference type="GO" id="GO:0070525">
    <property type="term" value="P:tRNA threonylcarbamoyladenosine metabolic process"/>
    <property type="evidence" value="ECO:0007669"/>
    <property type="project" value="TreeGrafter"/>
</dbReference>
<dbReference type="AlphaFoldDB" id="A0A1B6DMU1"/>
<evidence type="ECO:0000256" key="2">
    <source>
        <dbReference type="ARBA" id="ARBA00010630"/>
    </source>
</evidence>
<evidence type="ECO:0000256" key="3">
    <source>
        <dbReference type="ARBA" id="ARBA00012513"/>
    </source>
</evidence>
<dbReference type="SUPFAM" id="SSF56112">
    <property type="entry name" value="Protein kinase-like (PK-like)"/>
    <property type="match status" value="1"/>
</dbReference>
<reference evidence="21" key="1">
    <citation type="submission" date="2015-12" db="EMBL/GenBank/DDBJ databases">
        <title>De novo transcriptome assembly of four potential Pierce s Disease insect vectors from Arizona vineyards.</title>
        <authorList>
            <person name="Tassone E.E."/>
        </authorList>
    </citation>
    <scope>NUCLEOTIDE SEQUENCE</scope>
</reference>
<comment type="function">
    <text evidence="15">Component of the EKC/KEOPS complex that is required for the formation of a threonylcarbamoyl group on adenosine at position 37 (t(6)A37) in tRNAs that read codons beginning with adenine. The complex is probably involved in the transfer of the threonylcarbamoyl moiety of threonylcarbamoyl-AMP (TC-AMP) to the N6 group of A37. TP53RK has ATPase activity in the context of the EKC/KEOPS complex and likely plays a supporting role to the catalytic subunit OSGEP. Atypical protein kinase that phosphorylates 'Ser-15' of p53/TP53 protein and may therefore participate in its activation.</text>
</comment>
<dbReference type="EC" id="2.7.11.1" evidence="3"/>
<dbReference type="NCBIfam" id="TIGR03724">
    <property type="entry name" value="arch_bud32"/>
    <property type="match status" value="1"/>
</dbReference>
<evidence type="ECO:0000256" key="5">
    <source>
        <dbReference type="ARBA" id="ARBA00022553"/>
    </source>
</evidence>
<dbReference type="GO" id="GO:0000408">
    <property type="term" value="C:EKC/KEOPS complex"/>
    <property type="evidence" value="ECO:0007669"/>
    <property type="project" value="TreeGrafter"/>
</dbReference>
<dbReference type="GO" id="GO:0016787">
    <property type="term" value="F:hydrolase activity"/>
    <property type="evidence" value="ECO:0007669"/>
    <property type="project" value="UniProtKB-KW"/>
</dbReference>
<evidence type="ECO:0000256" key="19">
    <source>
        <dbReference type="ARBA" id="ARBA00081359"/>
    </source>
</evidence>
<dbReference type="GO" id="GO:0005829">
    <property type="term" value="C:cytosol"/>
    <property type="evidence" value="ECO:0007669"/>
    <property type="project" value="TreeGrafter"/>
</dbReference>
<dbReference type="FunFam" id="3.30.200.20:FF:000201">
    <property type="entry name" value="TP53-regulating kinase isoform X1"/>
    <property type="match status" value="1"/>
</dbReference>
<evidence type="ECO:0000256" key="17">
    <source>
        <dbReference type="ARBA" id="ARBA00079584"/>
    </source>
</evidence>
<dbReference type="Pfam" id="PF06293">
    <property type="entry name" value="Kdo"/>
    <property type="match status" value="1"/>
</dbReference>
<evidence type="ECO:0000256" key="1">
    <source>
        <dbReference type="ARBA" id="ARBA00004123"/>
    </source>
</evidence>
<keyword evidence="9" id="KW-0418">Kinase</keyword>
<name>A0A1B6DMU1_9HEMI</name>
<dbReference type="PROSITE" id="PS50011">
    <property type="entry name" value="PROTEIN_KINASE_DOM"/>
    <property type="match status" value="1"/>
</dbReference>
<dbReference type="GO" id="GO:0004674">
    <property type="term" value="F:protein serine/threonine kinase activity"/>
    <property type="evidence" value="ECO:0007669"/>
    <property type="project" value="UniProtKB-KW"/>
</dbReference>
<keyword evidence="7" id="KW-0819">tRNA processing</keyword>
<gene>
    <name evidence="21" type="ORF">g.24274</name>
</gene>
<accession>A0A1B6DMU1</accession>
<dbReference type="FunFam" id="1.10.510.10:FF:000323">
    <property type="entry name" value="TP53-regulating kinase, putative"/>
    <property type="match status" value="1"/>
</dbReference>
<evidence type="ECO:0000259" key="20">
    <source>
        <dbReference type="PROSITE" id="PS50011"/>
    </source>
</evidence>
<dbReference type="InterPro" id="IPR011009">
    <property type="entry name" value="Kinase-like_dom_sf"/>
</dbReference>
<comment type="catalytic activity">
    <reaction evidence="13">
        <text>L-threonyl-[protein] + ATP = O-phospho-L-threonyl-[protein] + ADP + H(+)</text>
        <dbReference type="Rhea" id="RHEA:46608"/>
        <dbReference type="Rhea" id="RHEA-COMP:11060"/>
        <dbReference type="Rhea" id="RHEA-COMP:11605"/>
        <dbReference type="ChEBI" id="CHEBI:15378"/>
        <dbReference type="ChEBI" id="CHEBI:30013"/>
        <dbReference type="ChEBI" id="CHEBI:30616"/>
        <dbReference type="ChEBI" id="CHEBI:61977"/>
        <dbReference type="ChEBI" id="CHEBI:456216"/>
        <dbReference type="EC" id="2.7.11.1"/>
    </reaction>
</comment>
<evidence type="ECO:0000313" key="21">
    <source>
        <dbReference type="EMBL" id="JAS26950.1"/>
    </source>
</evidence>
<feature type="domain" description="Protein kinase" evidence="20">
    <location>
        <begin position="4"/>
        <end position="230"/>
    </location>
</feature>
<evidence type="ECO:0000256" key="7">
    <source>
        <dbReference type="ARBA" id="ARBA00022694"/>
    </source>
</evidence>
<comment type="similarity">
    <text evidence="2">Belongs to the protein kinase superfamily. BUD32 family.</text>
</comment>
<keyword evidence="12" id="KW-0539">Nucleus</keyword>
<evidence type="ECO:0000256" key="14">
    <source>
        <dbReference type="ARBA" id="ARBA00048679"/>
    </source>
</evidence>
<keyword evidence="8" id="KW-0547">Nucleotide-binding</keyword>
<evidence type="ECO:0000256" key="18">
    <source>
        <dbReference type="ARBA" id="ARBA00080585"/>
    </source>
</evidence>
<evidence type="ECO:0000256" key="9">
    <source>
        <dbReference type="ARBA" id="ARBA00022777"/>
    </source>
</evidence>
<evidence type="ECO:0000256" key="4">
    <source>
        <dbReference type="ARBA" id="ARBA00022527"/>
    </source>
</evidence>
<dbReference type="Gene3D" id="3.30.200.20">
    <property type="entry name" value="Phosphorylase Kinase, domain 1"/>
    <property type="match status" value="1"/>
</dbReference>
<dbReference type="InterPro" id="IPR022495">
    <property type="entry name" value="Bud32"/>
</dbReference>
<evidence type="ECO:0000256" key="15">
    <source>
        <dbReference type="ARBA" id="ARBA00056624"/>
    </source>
</evidence>
<dbReference type="PANTHER" id="PTHR12209">
    <property type="entry name" value="NON-SPECIFIC SERINE/THREONINE PROTEIN KINASE"/>
    <property type="match status" value="1"/>
</dbReference>
<evidence type="ECO:0000256" key="10">
    <source>
        <dbReference type="ARBA" id="ARBA00022801"/>
    </source>
</evidence>
<dbReference type="PANTHER" id="PTHR12209:SF0">
    <property type="entry name" value="EKC_KEOPS COMPLEX SUBUNIT TP53RK"/>
    <property type="match status" value="1"/>
</dbReference>
<dbReference type="GO" id="GO:0008033">
    <property type="term" value="P:tRNA processing"/>
    <property type="evidence" value="ECO:0007669"/>
    <property type="project" value="UniProtKB-KW"/>
</dbReference>
<dbReference type="InterPro" id="IPR008266">
    <property type="entry name" value="Tyr_kinase_AS"/>
</dbReference>
<evidence type="ECO:0000256" key="12">
    <source>
        <dbReference type="ARBA" id="ARBA00023242"/>
    </source>
</evidence>
<evidence type="ECO:0000256" key="13">
    <source>
        <dbReference type="ARBA" id="ARBA00047899"/>
    </source>
</evidence>
<evidence type="ECO:0000256" key="16">
    <source>
        <dbReference type="ARBA" id="ARBA00062157"/>
    </source>
</evidence>
<comment type="subcellular location">
    <subcellularLocation>
        <location evidence="1">Nucleus</location>
    </subcellularLocation>
</comment>
<evidence type="ECO:0000256" key="8">
    <source>
        <dbReference type="ARBA" id="ARBA00022741"/>
    </source>
</evidence>
<dbReference type="PROSITE" id="PS00109">
    <property type="entry name" value="PROTEIN_KINASE_TYR"/>
    <property type="match status" value="1"/>
</dbReference>
<keyword evidence="11" id="KW-0067">ATP-binding</keyword>
<dbReference type="InterPro" id="IPR000719">
    <property type="entry name" value="Prot_kinase_dom"/>
</dbReference>
<keyword evidence="6" id="KW-0808">Transferase</keyword>
<dbReference type="Gene3D" id="1.10.510.10">
    <property type="entry name" value="Transferase(Phosphotransferase) domain 1"/>
    <property type="match status" value="1"/>
</dbReference>